<dbReference type="EMBL" id="OB661269">
    <property type="protein sequence ID" value="CAD7227808.1"/>
    <property type="molecule type" value="Genomic_DNA"/>
</dbReference>
<name>A0A7R8WEQ7_9CRUS</name>
<gene>
    <name evidence="1" type="ORF">CTOB1V02_LOCUS5705</name>
</gene>
<accession>A0A7R8WEQ7</accession>
<sequence>MNLLQILQKYVVRRAAMFVVNIDADSEGVKCRSSSRGCRSWIGIWFRFSRKVAKLMEMLVDTNFGTGFSLKKKGIAKQMAFDDFGLVDVLSPAVGICTGSLRGKIP</sequence>
<protein>
    <submittedName>
        <fullName evidence="1">Uncharacterized protein</fullName>
    </submittedName>
</protein>
<evidence type="ECO:0000313" key="1">
    <source>
        <dbReference type="EMBL" id="CAD7227808.1"/>
    </source>
</evidence>
<dbReference type="AlphaFoldDB" id="A0A7R8WEQ7"/>
<organism evidence="1">
    <name type="scientific">Cyprideis torosa</name>
    <dbReference type="NCBI Taxonomy" id="163714"/>
    <lineage>
        <taxon>Eukaryota</taxon>
        <taxon>Metazoa</taxon>
        <taxon>Ecdysozoa</taxon>
        <taxon>Arthropoda</taxon>
        <taxon>Crustacea</taxon>
        <taxon>Oligostraca</taxon>
        <taxon>Ostracoda</taxon>
        <taxon>Podocopa</taxon>
        <taxon>Podocopida</taxon>
        <taxon>Cytherocopina</taxon>
        <taxon>Cytheroidea</taxon>
        <taxon>Cytherideidae</taxon>
        <taxon>Cyprideis</taxon>
    </lineage>
</organism>
<proteinExistence type="predicted"/>
<reference evidence="1" key="1">
    <citation type="submission" date="2020-11" db="EMBL/GenBank/DDBJ databases">
        <authorList>
            <person name="Tran Van P."/>
        </authorList>
    </citation>
    <scope>NUCLEOTIDE SEQUENCE</scope>
</reference>